<dbReference type="EMBL" id="MHCS01000035">
    <property type="protein sequence ID" value="OGY25916.1"/>
    <property type="molecule type" value="Genomic_DNA"/>
</dbReference>
<reference evidence="3 4" key="1">
    <citation type="journal article" date="2016" name="Nat. Commun.">
        <title>Thousands of microbial genomes shed light on interconnected biogeochemical processes in an aquifer system.</title>
        <authorList>
            <person name="Anantharaman K."/>
            <person name="Brown C.T."/>
            <person name="Hug L.A."/>
            <person name="Sharon I."/>
            <person name="Castelle C.J."/>
            <person name="Probst A.J."/>
            <person name="Thomas B.C."/>
            <person name="Singh A."/>
            <person name="Wilkins M.J."/>
            <person name="Karaoz U."/>
            <person name="Brodie E.L."/>
            <person name="Williams K.H."/>
            <person name="Hubbard S.S."/>
            <person name="Banfield J.F."/>
        </authorList>
    </citation>
    <scope>NUCLEOTIDE SEQUENCE [LARGE SCALE GENOMIC DNA]</scope>
</reference>
<feature type="transmembrane region" description="Helical" evidence="1">
    <location>
        <begin position="6"/>
        <end position="26"/>
    </location>
</feature>
<accession>A0A1G1WDY9</accession>
<keyword evidence="1" id="KW-1133">Transmembrane helix</keyword>
<gene>
    <name evidence="3" type="ORF">A2Z11_02035</name>
</gene>
<evidence type="ECO:0000259" key="2">
    <source>
        <dbReference type="Pfam" id="PF13473"/>
    </source>
</evidence>
<evidence type="ECO:0000256" key="1">
    <source>
        <dbReference type="SAM" id="Phobius"/>
    </source>
</evidence>
<dbReference type="Pfam" id="PF13473">
    <property type="entry name" value="Cupredoxin_1"/>
    <property type="match status" value="1"/>
</dbReference>
<dbReference type="InterPro" id="IPR028096">
    <property type="entry name" value="EfeO_Cupredoxin"/>
</dbReference>
<protein>
    <recommendedName>
        <fullName evidence="2">EfeO-type cupredoxin-like domain-containing protein</fullName>
    </recommendedName>
</protein>
<comment type="caution">
    <text evidence="3">The sequence shown here is derived from an EMBL/GenBank/DDBJ whole genome shotgun (WGS) entry which is preliminary data.</text>
</comment>
<keyword evidence="1" id="KW-0472">Membrane</keyword>
<dbReference type="PANTHER" id="PTHR36507">
    <property type="entry name" value="BLL1555 PROTEIN"/>
    <property type="match status" value="1"/>
</dbReference>
<feature type="domain" description="EfeO-type cupredoxin-like" evidence="2">
    <location>
        <begin position="19"/>
        <end position="124"/>
    </location>
</feature>
<name>A0A1G1WDY9_9BACT</name>
<evidence type="ECO:0000313" key="3">
    <source>
        <dbReference type="EMBL" id="OGY25916.1"/>
    </source>
</evidence>
<dbReference type="PANTHER" id="PTHR36507:SF1">
    <property type="entry name" value="BLL1555 PROTEIN"/>
    <property type="match status" value="1"/>
</dbReference>
<keyword evidence="1" id="KW-0812">Transmembrane</keyword>
<dbReference type="InterPro" id="IPR052721">
    <property type="entry name" value="ET_Amicyanin"/>
</dbReference>
<proteinExistence type="predicted"/>
<organism evidence="3 4">
    <name type="scientific">Candidatus Woykebacteria bacterium RBG_16_43_9</name>
    <dbReference type="NCBI Taxonomy" id="1802596"/>
    <lineage>
        <taxon>Bacteria</taxon>
        <taxon>Candidatus Woykeibacteriota</taxon>
    </lineage>
</organism>
<dbReference type="Proteomes" id="UP000176389">
    <property type="component" value="Unassembled WGS sequence"/>
</dbReference>
<dbReference type="InterPro" id="IPR008972">
    <property type="entry name" value="Cupredoxin"/>
</dbReference>
<dbReference type="AlphaFoldDB" id="A0A1G1WDY9"/>
<dbReference type="SUPFAM" id="SSF49503">
    <property type="entry name" value="Cupredoxins"/>
    <property type="match status" value="1"/>
</dbReference>
<dbReference type="Gene3D" id="2.60.40.420">
    <property type="entry name" value="Cupredoxins - blue copper proteins"/>
    <property type="match status" value="1"/>
</dbReference>
<evidence type="ECO:0000313" key="4">
    <source>
        <dbReference type="Proteomes" id="UP000176389"/>
    </source>
</evidence>
<dbReference type="STRING" id="1802596.A2Z11_02035"/>
<sequence>MNKPLIIAIFLGVVLIIGAALVGLSLKEKKGPTSAQAAVEITDSGFNPATISVKKGTVVTWNNKDSAPHWVASDPHPVHNQLPGFDSVRKIAAGESYPFTFEKTGTFTYHDHLNPLKFKGTVIVK</sequence>